<accession>A0ABV0KI82</accession>
<gene>
    <name evidence="3" type="ORF">NDI38_10805</name>
</gene>
<dbReference type="Gene3D" id="3.40.50.2300">
    <property type="match status" value="1"/>
</dbReference>
<dbReference type="SUPFAM" id="SSF52172">
    <property type="entry name" value="CheY-like"/>
    <property type="match status" value="1"/>
</dbReference>
<reference evidence="3 4" key="1">
    <citation type="submission" date="2022-04" db="EMBL/GenBank/DDBJ databases">
        <title>Positive selection, recombination, and allopatry shape intraspecific diversity of widespread and dominant cyanobacteria.</title>
        <authorList>
            <person name="Wei J."/>
            <person name="Shu W."/>
            <person name="Hu C."/>
        </authorList>
    </citation>
    <scope>NUCLEOTIDE SEQUENCE [LARGE SCALE GENOMIC DNA]</scope>
    <source>
        <strain evidence="3 4">AS-A4</strain>
    </source>
</reference>
<dbReference type="InterPro" id="IPR011006">
    <property type="entry name" value="CheY-like_superfamily"/>
</dbReference>
<keyword evidence="4" id="KW-1185">Reference proteome</keyword>
<name>A0ABV0KI82_9CYAN</name>
<evidence type="ECO:0000256" key="1">
    <source>
        <dbReference type="PROSITE-ProRule" id="PRU00169"/>
    </source>
</evidence>
<comment type="caution">
    <text evidence="3">The sequence shown here is derived from an EMBL/GenBank/DDBJ whole genome shotgun (WGS) entry which is preliminary data.</text>
</comment>
<evidence type="ECO:0000313" key="4">
    <source>
        <dbReference type="Proteomes" id="UP001476950"/>
    </source>
</evidence>
<feature type="domain" description="Response regulatory" evidence="2">
    <location>
        <begin position="9"/>
        <end position="130"/>
    </location>
</feature>
<dbReference type="Proteomes" id="UP001476950">
    <property type="component" value="Unassembled WGS sequence"/>
</dbReference>
<dbReference type="RefSeq" id="WP_190448331.1">
    <property type="nucleotide sequence ID" value="NZ_JAMPLM010000007.1"/>
</dbReference>
<sequence>MSTDQQPPVILIVESDDEVRPALVHNVQRWGYRVIVSLDVKDAIERVREGALKIELILINQVGQSVDQLLDGGRAIRQQSAEHSINAFIVVLAEKYGEDLEGQDVQLGAYEYITYLEHGDQLMELLYRLCPV</sequence>
<dbReference type="EMBL" id="JAMPLM010000007">
    <property type="protein sequence ID" value="MEP1058926.1"/>
    <property type="molecule type" value="Genomic_DNA"/>
</dbReference>
<dbReference type="InterPro" id="IPR001789">
    <property type="entry name" value="Sig_transdc_resp-reg_receiver"/>
</dbReference>
<dbReference type="PROSITE" id="PS50110">
    <property type="entry name" value="RESPONSE_REGULATORY"/>
    <property type="match status" value="1"/>
</dbReference>
<organism evidence="3 4">
    <name type="scientific">Stenomitos frigidus AS-A4</name>
    <dbReference type="NCBI Taxonomy" id="2933935"/>
    <lineage>
        <taxon>Bacteria</taxon>
        <taxon>Bacillati</taxon>
        <taxon>Cyanobacteriota</taxon>
        <taxon>Cyanophyceae</taxon>
        <taxon>Leptolyngbyales</taxon>
        <taxon>Leptolyngbyaceae</taxon>
        <taxon>Stenomitos</taxon>
    </lineage>
</organism>
<comment type="caution">
    <text evidence="1">Lacks conserved residue(s) required for the propagation of feature annotation.</text>
</comment>
<proteinExistence type="predicted"/>
<evidence type="ECO:0000313" key="3">
    <source>
        <dbReference type="EMBL" id="MEP1058926.1"/>
    </source>
</evidence>
<protein>
    <recommendedName>
        <fullName evidence="2">Response regulatory domain-containing protein</fullName>
    </recommendedName>
</protein>
<evidence type="ECO:0000259" key="2">
    <source>
        <dbReference type="PROSITE" id="PS50110"/>
    </source>
</evidence>